<keyword evidence="2" id="KW-0732">Signal</keyword>
<evidence type="ECO:0000313" key="3">
    <source>
        <dbReference type="EMBL" id="QMW04554.1"/>
    </source>
</evidence>
<feature type="signal peptide" evidence="2">
    <location>
        <begin position="1"/>
        <end position="20"/>
    </location>
</feature>
<dbReference type="PANTHER" id="PTHR43547">
    <property type="entry name" value="TWO-COMPONENT HISTIDINE KINASE"/>
    <property type="match status" value="1"/>
</dbReference>
<evidence type="ECO:0000313" key="4">
    <source>
        <dbReference type="Proteomes" id="UP000515369"/>
    </source>
</evidence>
<proteinExistence type="predicted"/>
<evidence type="ECO:0008006" key="5">
    <source>
        <dbReference type="Google" id="ProtNLM"/>
    </source>
</evidence>
<dbReference type="Proteomes" id="UP000515369">
    <property type="component" value="Chromosome"/>
</dbReference>
<gene>
    <name evidence="3" type="ORF">H3H32_06335</name>
</gene>
<evidence type="ECO:0000256" key="1">
    <source>
        <dbReference type="ARBA" id="ARBA00022553"/>
    </source>
</evidence>
<evidence type="ECO:0000256" key="2">
    <source>
        <dbReference type="SAM" id="SignalP"/>
    </source>
</evidence>
<dbReference type="Gene3D" id="2.130.10.10">
    <property type="entry name" value="YVTN repeat-like/Quinoprotein amine dehydrogenase"/>
    <property type="match status" value="5"/>
</dbReference>
<feature type="chain" id="PRO_5028892440" description="Histidine kinase" evidence="2">
    <location>
        <begin position="21"/>
        <end position="360"/>
    </location>
</feature>
<dbReference type="PANTHER" id="PTHR43547:SF2">
    <property type="entry name" value="HYBRID SIGNAL TRANSDUCTION HISTIDINE KINASE C"/>
    <property type="match status" value="1"/>
</dbReference>
<dbReference type="InterPro" id="IPR011110">
    <property type="entry name" value="Reg_prop"/>
</dbReference>
<keyword evidence="4" id="KW-1185">Reference proteome</keyword>
<name>A0A7G5H0B2_9BACT</name>
<dbReference type="GO" id="GO:0000155">
    <property type="term" value="F:phosphorelay sensor kinase activity"/>
    <property type="evidence" value="ECO:0007669"/>
    <property type="project" value="TreeGrafter"/>
</dbReference>
<keyword evidence="1" id="KW-0597">Phosphoprotein</keyword>
<dbReference type="SUPFAM" id="SSF63829">
    <property type="entry name" value="Calcium-dependent phosphotriesterase"/>
    <property type="match status" value="2"/>
</dbReference>
<dbReference type="EMBL" id="CP059732">
    <property type="protein sequence ID" value="QMW04554.1"/>
    <property type="molecule type" value="Genomic_DNA"/>
</dbReference>
<dbReference type="Pfam" id="PF07494">
    <property type="entry name" value="Reg_prop"/>
    <property type="match status" value="5"/>
</dbReference>
<dbReference type="AlphaFoldDB" id="A0A7G5H0B2"/>
<accession>A0A7G5H0B2</accession>
<dbReference type="InterPro" id="IPR015943">
    <property type="entry name" value="WD40/YVTN_repeat-like_dom_sf"/>
</dbReference>
<dbReference type="KEGG" id="sfol:H3H32_06335"/>
<organism evidence="3 4">
    <name type="scientific">Spirosoma foliorum</name>
    <dbReference type="NCBI Taxonomy" id="2710596"/>
    <lineage>
        <taxon>Bacteria</taxon>
        <taxon>Pseudomonadati</taxon>
        <taxon>Bacteroidota</taxon>
        <taxon>Cytophagia</taxon>
        <taxon>Cytophagales</taxon>
        <taxon>Cytophagaceae</taxon>
        <taxon>Spirosoma</taxon>
    </lineage>
</organism>
<reference evidence="3 4" key="1">
    <citation type="submission" date="2020-07" db="EMBL/GenBank/DDBJ databases">
        <title>Spirosoma foliorum sp. nov., isolated from the leaves on the Nejang mountain Korea, Republic of.</title>
        <authorList>
            <person name="Ho H."/>
            <person name="Lee Y.-J."/>
            <person name="Nurcahyanto D.-A."/>
            <person name="Kim S.-G."/>
        </authorList>
    </citation>
    <scope>NUCLEOTIDE SEQUENCE [LARGE SCALE GENOMIC DNA]</scope>
    <source>
        <strain evidence="3 4">PL0136</strain>
    </source>
</reference>
<sequence>MMRSAFVCALLQLFVFCTSGYGKLSTNLTKGNSTSVVGQPSPIKRSQGNVHCSLQDKKGNLWFGTTSQGVFRYDGKSFTNFTTRDGLNSNAVFSMVEDKKGNIWIGTNAGLSRYDGKTFTYIPLSFTKGVYVYPATSPNTEIATENFVTSSLADHTGKLWFGTDNGVYCYDGKVFTRFLADQQVINNNGLKLQLVQCIVEDKQGNIWFTTKLEGVCRYDGKSIINYKPDNEGWFRGLLADKSGAIWVGTRYRGIYRYDGKAFTKIVQNGSIDSCTVLSIIQDKLGNIWFGTEAGDESKRATEGGVWRYDGKVFQNLSTKDDLSHPAVWSILEDKSGNFWIGTRNTGLSRYDGKTFTSFSK</sequence>
<protein>
    <recommendedName>
        <fullName evidence="5">Histidine kinase</fullName>
    </recommendedName>
</protein>
<dbReference type="RefSeq" id="WP_182461855.1">
    <property type="nucleotide sequence ID" value="NZ_CP059732.1"/>
</dbReference>